<dbReference type="Gene3D" id="3.40.50.150">
    <property type="entry name" value="Vaccinia Virus protein VP39"/>
    <property type="match status" value="1"/>
</dbReference>
<dbReference type="GO" id="GO:0004719">
    <property type="term" value="F:protein-L-isoaspartate (D-aspartate) O-methyltransferase activity"/>
    <property type="evidence" value="ECO:0007669"/>
    <property type="project" value="UniProtKB-EC"/>
</dbReference>
<keyword evidence="5" id="KW-0963">Cytoplasm</keyword>
<dbReference type="InterPro" id="IPR029063">
    <property type="entry name" value="SAM-dependent_MTases_sf"/>
</dbReference>
<evidence type="ECO:0000256" key="1">
    <source>
        <dbReference type="ARBA" id="ARBA00004496"/>
    </source>
</evidence>
<evidence type="ECO:0000313" key="14">
    <source>
        <dbReference type="Proteomes" id="UP000240542"/>
    </source>
</evidence>
<comment type="caution">
    <text evidence="13">The sequence shown here is derived from an EMBL/GenBank/DDBJ whole genome shotgun (WGS) entry which is preliminary data.</text>
</comment>
<dbReference type="EC" id="2.1.1.77" evidence="3"/>
<evidence type="ECO:0000256" key="8">
    <source>
        <dbReference type="ARBA" id="ARBA00022691"/>
    </source>
</evidence>
<dbReference type="EMBL" id="PYGA01000016">
    <property type="protein sequence ID" value="PSK93755.1"/>
    <property type="molecule type" value="Genomic_DNA"/>
</dbReference>
<organism evidence="13 14">
    <name type="scientific">Murinocardiopsis flavida</name>
    <dbReference type="NCBI Taxonomy" id="645275"/>
    <lineage>
        <taxon>Bacteria</taxon>
        <taxon>Bacillati</taxon>
        <taxon>Actinomycetota</taxon>
        <taxon>Actinomycetes</taxon>
        <taxon>Streptosporangiales</taxon>
        <taxon>Nocardiopsidaceae</taxon>
        <taxon>Murinocardiopsis</taxon>
    </lineage>
</organism>
<sequence length="422" mass="45044">MDEGLPIAGGVSAFSAARGPRSGLVRGRPTSSRRERAATTAACLPRRPSAPTSPAWHRALLNVAREPFVPGHVWMLGRDVEGWRDLLPKQHERVQEAIHGDFAIVTQVDDGHPAGDDGRGKLATSSISQPSIVMAMLHALDAADGHTVLEIGTGTGWNAALLCERLGDAQVTSVEVDPEVARTARAPLEGQGYKPAVITGDGAAGVVDRAPYDRVLATVAAHEVPSAWIAQTRPGGVVVTPWATWFSPGALLRLVVHCDGSASGRFVGYAPFMMLRAQRSASPLGHWRDIVNEDDPAAQAGRTRTNPRWIAHRDDGWRLVAGHLVPGIDFVSFEAKDDSGEASVFVYDRGAGSGSWALGEYEPGRDDWETKVCGSRDLWAEIGRAWDAWQRAGRPGRERLGLTVAAAGTQALWADAPGNVLG</sequence>
<accession>A0A2P8D960</accession>
<evidence type="ECO:0000256" key="11">
    <source>
        <dbReference type="ARBA" id="ARBA00031350"/>
    </source>
</evidence>
<evidence type="ECO:0000256" key="5">
    <source>
        <dbReference type="ARBA" id="ARBA00022490"/>
    </source>
</evidence>
<dbReference type="GO" id="GO:0005737">
    <property type="term" value="C:cytoplasm"/>
    <property type="evidence" value="ECO:0007669"/>
    <property type="project" value="UniProtKB-SubCell"/>
</dbReference>
<name>A0A2P8D960_9ACTN</name>
<feature type="region of interest" description="Disordered" evidence="12">
    <location>
        <begin position="17"/>
        <end position="50"/>
    </location>
</feature>
<proteinExistence type="inferred from homology"/>
<evidence type="ECO:0000256" key="3">
    <source>
        <dbReference type="ARBA" id="ARBA00011890"/>
    </source>
</evidence>
<dbReference type="AlphaFoldDB" id="A0A2P8D960"/>
<gene>
    <name evidence="13" type="ORF">CLV63_116162</name>
</gene>
<reference evidence="13 14" key="1">
    <citation type="submission" date="2018-03" db="EMBL/GenBank/DDBJ databases">
        <title>Genomic Encyclopedia of Archaeal and Bacterial Type Strains, Phase II (KMG-II): from individual species to whole genera.</title>
        <authorList>
            <person name="Goeker M."/>
        </authorList>
    </citation>
    <scope>NUCLEOTIDE SEQUENCE [LARGE SCALE GENOMIC DNA]</scope>
    <source>
        <strain evidence="13 14">DSM 45312</strain>
    </source>
</reference>
<keyword evidence="14" id="KW-1185">Reference proteome</keyword>
<dbReference type="GO" id="GO:0032259">
    <property type="term" value="P:methylation"/>
    <property type="evidence" value="ECO:0007669"/>
    <property type="project" value="UniProtKB-KW"/>
</dbReference>
<dbReference type="PANTHER" id="PTHR11579:SF0">
    <property type="entry name" value="PROTEIN-L-ISOASPARTATE(D-ASPARTATE) O-METHYLTRANSFERASE"/>
    <property type="match status" value="1"/>
</dbReference>
<dbReference type="Proteomes" id="UP000240542">
    <property type="component" value="Unassembled WGS sequence"/>
</dbReference>
<comment type="similarity">
    <text evidence="2">Belongs to the methyltransferase superfamily. L-isoaspartyl/D-aspartyl protein methyltransferase family.</text>
</comment>
<comment type="subcellular location">
    <subcellularLocation>
        <location evidence="1">Cytoplasm</location>
    </subcellularLocation>
</comment>
<dbReference type="Pfam" id="PF01135">
    <property type="entry name" value="PCMT"/>
    <property type="match status" value="1"/>
</dbReference>
<dbReference type="SUPFAM" id="SSF53335">
    <property type="entry name" value="S-adenosyl-L-methionine-dependent methyltransferases"/>
    <property type="match status" value="1"/>
</dbReference>
<evidence type="ECO:0000256" key="9">
    <source>
        <dbReference type="ARBA" id="ARBA00030757"/>
    </source>
</evidence>
<dbReference type="InterPro" id="IPR000682">
    <property type="entry name" value="PCMT"/>
</dbReference>
<evidence type="ECO:0000256" key="6">
    <source>
        <dbReference type="ARBA" id="ARBA00022603"/>
    </source>
</evidence>
<keyword evidence="8" id="KW-0949">S-adenosyl-L-methionine</keyword>
<dbReference type="OrthoDB" id="4035289at2"/>
<keyword evidence="7 13" id="KW-0808">Transferase</keyword>
<evidence type="ECO:0000256" key="12">
    <source>
        <dbReference type="SAM" id="MobiDB-lite"/>
    </source>
</evidence>
<evidence type="ECO:0000256" key="2">
    <source>
        <dbReference type="ARBA" id="ARBA00005369"/>
    </source>
</evidence>
<dbReference type="PANTHER" id="PTHR11579">
    <property type="entry name" value="PROTEIN-L-ISOASPARTATE O-METHYLTRANSFERASE"/>
    <property type="match status" value="1"/>
</dbReference>
<keyword evidence="6 13" id="KW-0489">Methyltransferase</keyword>
<evidence type="ECO:0000256" key="4">
    <source>
        <dbReference type="ARBA" id="ARBA00013346"/>
    </source>
</evidence>
<evidence type="ECO:0000256" key="10">
    <source>
        <dbReference type="ARBA" id="ARBA00031323"/>
    </source>
</evidence>
<evidence type="ECO:0000256" key="7">
    <source>
        <dbReference type="ARBA" id="ARBA00022679"/>
    </source>
</evidence>
<protein>
    <recommendedName>
        <fullName evidence="4">Protein-L-isoaspartate O-methyltransferase</fullName>
        <ecNumber evidence="3">2.1.1.77</ecNumber>
    </recommendedName>
    <alternativeName>
        <fullName evidence="11">L-isoaspartyl protein carboxyl methyltransferase</fullName>
    </alternativeName>
    <alternativeName>
        <fullName evidence="9">Protein L-isoaspartyl methyltransferase</fullName>
    </alternativeName>
    <alternativeName>
        <fullName evidence="10">Protein-beta-aspartate methyltransferase</fullName>
    </alternativeName>
</protein>
<dbReference type="CDD" id="cd02440">
    <property type="entry name" value="AdoMet_MTases"/>
    <property type="match status" value="1"/>
</dbReference>
<evidence type="ECO:0000313" key="13">
    <source>
        <dbReference type="EMBL" id="PSK93755.1"/>
    </source>
</evidence>